<dbReference type="SUPFAM" id="SSF53901">
    <property type="entry name" value="Thiolase-like"/>
    <property type="match status" value="1"/>
</dbReference>
<dbReference type="RefSeq" id="WP_264844089.1">
    <property type="nucleotide sequence ID" value="NZ_AP025628.1"/>
</dbReference>
<dbReference type="Proteomes" id="UP001163687">
    <property type="component" value="Chromosome"/>
</dbReference>
<dbReference type="PIRSF" id="PIRSF011570">
    <property type="entry name" value="SpoVAD"/>
    <property type="match status" value="1"/>
</dbReference>
<dbReference type="KEGG" id="cmic:caldi_11100"/>
<dbReference type="Gene3D" id="3.40.47.40">
    <property type="entry name" value="Stage V sporulation protein AD"/>
    <property type="match status" value="1"/>
</dbReference>
<dbReference type="NCBIfam" id="TIGR02845">
    <property type="entry name" value="spore_V_AD"/>
    <property type="match status" value="1"/>
</dbReference>
<dbReference type="InterPro" id="IPR010894">
    <property type="entry name" value="SpoVAD"/>
</dbReference>
<dbReference type="Pfam" id="PF07451">
    <property type="entry name" value="SpoVAD"/>
    <property type="match status" value="1"/>
</dbReference>
<accession>A0AA35G7L4</accession>
<dbReference type="InterPro" id="IPR016039">
    <property type="entry name" value="Thiolase-like"/>
</dbReference>
<sequence length="337" mass="35750">MAEKRLGRQTVAFQNPPVIVGMAAVAGPKEGEGPLGADFDHVYRDVTLGQDSFEKAEREMMKNACLTALQKAGLTPADVDFFLAGDLLNQIITASFTALEIGAPYLGVYGACSTSAEGLALAAMLIDGGFARRVLVACSSHNATAERQYRYPVEYGGQRKPYSQWTVTGAGAAVLSREGEGPRVTHATLGKVFDHGVKDPYNQGAAMAPAAADTIVRHLLDTGRRPEDYDLIATGDLARFGHQLARELVARDAGITLGDNFTDCGILIYREDQGVHSGGSGCACSAVVTFGHFAREMERGRIRRLLLVATGALLSTTSAQQGENIPAVAHGVVIEAR</sequence>
<dbReference type="NCBIfam" id="NF009069">
    <property type="entry name" value="PRK12404.1"/>
    <property type="match status" value="1"/>
</dbReference>
<evidence type="ECO:0000313" key="1">
    <source>
        <dbReference type="EMBL" id="BDG60020.1"/>
    </source>
</evidence>
<dbReference type="GO" id="GO:0016746">
    <property type="term" value="F:acyltransferase activity"/>
    <property type="evidence" value="ECO:0007669"/>
    <property type="project" value="InterPro"/>
</dbReference>
<protein>
    <submittedName>
        <fullName evidence="1">Stage V sporulation protein AD</fullName>
    </submittedName>
</protein>
<name>A0AA35G7L4_9FIRM</name>
<evidence type="ECO:0000313" key="2">
    <source>
        <dbReference type="Proteomes" id="UP001163687"/>
    </source>
</evidence>
<keyword evidence="2" id="KW-1185">Reference proteome</keyword>
<dbReference type="AlphaFoldDB" id="A0AA35G7L4"/>
<gene>
    <name evidence="1" type="ORF">caldi_11100</name>
</gene>
<dbReference type="NCBIfam" id="NF006160">
    <property type="entry name" value="PRK08304.1"/>
    <property type="match status" value="1"/>
</dbReference>
<dbReference type="InterPro" id="IPR038369">
    <property type="entry name" value="SpoVAD_sf"/>
</dbReference>
<proteinExistence type="predicted"/>
<dbReference type="EMBL" id="AP025628">
    <property type="protein sequence ID" value="BDG60020.1"/>
    <property type="molecule type" value="Genomic_DNA"/>
</dbReference>
<reference evidence="1" key="1">
    <citation type="submission" date="2022-03" db="EMBL/GenBank/DDBJ databases">
        <title>Complete genome sequence of Caldinitratiruptor microaerophilus.</title>
        <authorList>
            <person name="Mukaiyama R."/>
            <person name="Nishiyama T."/>
            <person name="Ueda K."/>
        </authorList>
    </citation>
    <scope>NUCLEOTIDE SEQUENCE</scope>
    <source>
        <strain evidence="1">JCM 16183</strain>
    </source>
</reference>
<organism evidence="1 2">
    <name type="scientific">Caldinitratiruptor microaerophilus</name>
    <dbReference type="NCBI Taxonomy" id="671077"/>
    <lineage>
        <taxon>Bacteria</taxon>
        <taxon>Bacillati</taxon>
        <taxon>Bacillota</taxon>
        <taxon>Clostridia</taxon>
        <taxon>Eubacteriales</taxon>
        <taxon>Symbiobacteriaceae</taxon>
        <taxon>Caldinitratiruptor</taxon>
    </lineage>
</organism>